<dbReference type="RefSeq" id="WP_142979492.1">
    <property type="nucleotide sequence ID" value="NZ_RKLU01000003.1"/>
</dbReference>
<proteinExistence type="predicted"/>
<dbReference type="SUPFAM" id="SSF56784">
    <property type="entry name" value="HAD-like"/>
    <property type="match status" value="1"/>
</dbReference>
<dbReference type="OrthoDB" id="31229at2157"/>
<comment type="caution">
    <text evidence="1">The sequence shown here is derived from an EMBL/GenBank/DDBJ whole genome shotgun (WGS) entry which is preliminary data.</text>
</comment>
<dbReference type="AlphaFoldDB" id="A0A8J8TB85"/>
<dbReference type="InterPro" id="IPR023214">
    <property type="entry name" value="HAD_sf"/>
</dbReference>
<reference evidence="1" key="1">
    <citation type="submission" date="2019-02" db="EMBL/GenBank/DDBJ databases">
        <title>Halonotius sp. a new haloarchaeum isolated from saline soil.</title>
        <authorList>
            <person name="Duran-Viseras A."/>
            <person name="Sanchez-Porro C."/>
            <person name="Ventosa A."/>
        </authorList>
    </citation>
    <scope>NUCLEOTIDE SEQUENCE</scope>
    <source>
        <strain evidence="1">F15B</strain>
    </source>
</reference>
<evidence type="ECO:0000313" key="2">
    <source>
        <dbReference type="Proteomes" id="UP000705823"/>
    </source>
</evidence>
<keyword evidence="1" id="KW-0378">Hydrolase</keyword>
<dbReference type="EMBL" id="RKLU01000003">
    <property type="protein sequence ID" value="TQQ80930.1"/>
    <property type="molecule type" value="Genomic_DNA"/>
</dbReference>
<dbReference type="Gene3D" id="3.40.50.1000">
    <property type="entry name" value="HAD superfamily/HAD-like"/>
    <property type="match status" value="1"/>
</dbReference>
<organism evidence="1 2">
    <name type="scientific">Halonotius terrestris</name>
    <dbReference type="NCBI Taxonomy" id="2487750"/>
    <lineage>
        <taxon>Archaea</taxon>
        <taxon>Methanobacteriati</taxon>
        <taxon>Methanobacteriota</taxon>
        <taxon>Stenosarchaea group</taxon>
        <taxon>Halobacteria</taxon>
        <taxon>Halobacteriales</taxon>
        <taxon>Haloferacaceae</taxon>
        <taxon>Halonotius</taxon>
    </lineage>
</organism>
<dbReference type="InterPro" id="IPR036412">
    <property type="entry name" value="HAD-like_sf"/>
</dbReference>
<dbReference type="Proteomes" id="UP000705823">
    <property type="component" value="Unassembled WGS sequence"/>
</dbReference>
<dbReference type="PANTHER" id="PTHR43434:SF1">
    <property type="entry name" value="PHOSPHOGLYCOLATE PHOSPHATASE"/>
    <property type="match status" value="1"/>
</dbReference>
<sequence length="228" mass="25165">MVTDEYDFWLFDLDGTLIDAEWDYIRRVFDEAGQRLGYRFSDHEAELIWHGLGGARNSLLQEMGLDPEAFWDAFHEIETPDERAAASRLHDDAAVLLATLDQQSVPVGLVTHCQSFLTGPVLAELGLADRFDTVVCCDEGIGWKPDPTPVRQAMRDLGVDESHRGVLAGDAAVDIGAAWNAGLDGVHVERHGHARRGRCVRGDYRVQSLTELLPATAADGGIDREKEV</sequence>
<dbReference type="PANTHER" id="PTHR43434">
    <property type="entry name" value="PHOSPHOGLYCOLATE PHOSPHATASE"/>
    <property type="match status" value="1"/>
</dbReference>
<protein>
    <submittedName>
        <fullName evidence="1">HAD family hydrolase</fullName>
    </submittedName>
</protein>
<evidence type="ECO:0000313" key="1">
    <source>
        <dbReference type="EMBL" id="TQQ80930.1"/>
    </source>
</evidence>
<dbReference type="InterPro" id="IPR023198">
    <property type="entry name" value="PGP-like_dom2"/>
</dbReference>
<dbReference type="GO" id="GO:0006281">
    <property type="term" value="P:DNA repair"/>
    <property type="evidence" value="ECO:0007669"/>
    <property type="project" value="TreeGrafter"/>
</dbReference>
<gene>
    <name evidence="1" type="ORF">EGH24_07175</name>
</gene>
<keyword evidence="2" id="KW-1185">Reference proteome</keyword>
<dbReference type="InterPro" id="IPR041492">
    <property type="entry name" value="HAD_2"/>
</dbReference>
<dbReference type="SFLD" id="SFLDS00003">
    <property type="entry name" value="Haloacid_Dehalogenase"/>
    <property type="match status" value="1"/>
</dbReference>
<accession>A0A8J8TB85</accession>
<dbReference type="Pfam" id="PF13419">
    <property type="entry name" value="HAD_2"/>
    <property type="match status" value="1"/>
</dbReference>
<dbReference type="InterPro" id="IPR050155">
    <property type="entry name" value="HAD-like_hydrolase_sf"/>
</dbReference>
<dbReference type="GO" id="GO:0008967">
    <property type="term" value="F:phosphoglycolate phosphatase activity"/>
    <property type="evidence" value="ECO:0007669"/>
    <property type="project" value="TreeGrafter"/>
</dbReference>
<dbReference type="SFLD" id="SFLDG01129">
    <property type="entry name" value="C1.5:_HAD__Beta-PGM__Phosphata"/>
    <property type="match status" value="1"/>
</dbReference>
<dbReference type="Gene3D" id="1.10.150.240">
    <property type="entry name" value="Putative phosphatase, domain 2"/>
    <property type="match status" value="1"/>
</dbReference>
<name>A0A8J8TB85_9EURY</name>